<dbReference type="Gene3D" id="2.130.10.80">
    <property type="entry name" value="Galactose oxidase/kelch, beta-propeller"/>
    <property type="match status" value="1"/>
</dbReference>
<dbReference type="InterPro" id="IPR015202">
    <property type="entry name" value="GO-like_E_set"/>
</dbReference>
<keyword evidence="2" id="KW-0812">Transmembrane</keyword>
<feature type="domain" description="F-box associated beta-propeller type 1" evidence="4">
    <location>
        <begin position="577"/>
        <end position="747"/>
    </location>
</feature>
<dbReference type="PANTHER" id="PTHR32208">
    <property type="entry name" value="SECRETED PROTEIN-RELATED"/>
    <property type="match status" value="1"/>
</dbReference>
<proteinExistence type="predicted"/>
<dbReference type="EMBL" id="LR881466">
    <property type="protein sequence ID" value="CAD5312703.1"/>
    <property type="molecule type" value="Genomic_DNA"/>
</dbReference>
<dbReference type="Pfam" id="PF07734">
    <property type="entry name" value="FBA_1"/>
    <property type="match status" value="1"/>
</dbReference>
<feature type="transmembrane region" description="Helical" evidence="2">
    <location>
        <begin position="12"/>
        <end position="30"/>
    </location>
</feature>
<dbReference type="Pfam" id="PF07250">
    <property type="entry name" value="Glyoxal_oxid_N"/>
    <property type="match status" value="1"/>
</dbReference>
<dbReference type="AlphaFoldDB" id="A0A7G2DUQ5"/>
<name>A0A7G2DUQ5_ARATH</name>
<dbReference type="Pfam" id="PF09118">
    <property type="entry name" value="GO-like_E_set"/>
    <property type="match status" value="1"/>
</dbReference>
<evidence type="ECO:0000256" key="2">
    <source>
        <dbReference type="SAM" id="Phobius"/>
    </source>
</evidence>
<dbReference type="SUPFAM" id="SSF50965">
    <property type="entry name" value="Galactose oxidase, central domain"/>
    <property type="match status" value="1"/>
</dbReference>
<evidence type="ECO:0000313" key="7">
    <source>
        <dbReference type="Proteomes" id="UP000516314"/>
    </source>
</evidence>
<dbReference type="InterPro" id="IPR017451">
    <property type="entry name" value="F-box-assoc_interact_dom"/>
</dbReference>
<evidence type="ECO:0000256" key="1">
    <source>
        <dbReference type="ARBA" id="ARBA00022729"/>
    </source>
</evidence>
<keyword evidence="2" id="KW-1133">Transmembrane helix</keyword>
<dbReference type="NCBIfam" id="TIGR01640">
    <property type="entry name" value="F_box_assoc_1"/>
    <property type="match status" value="1"/>
</dbReference>
<dbReference type="InterPro" id="IPR037293">
    <property type="entry name" value="Gal_Oxidase_central_sf"/>
</dbReference>
<organism evidence="6 7">
    <name type="scientific">Arabidopsis thaliana</name>
    <name type="common">Mouse-ear cress</name>
    <dbReference type="NCBI Taxonomy" id="3702"/>
    <lineage>
        <taxon>Eukaryota</taxon>
        <taxon>Viridiplantae</taxon>
        <taxon>Streptophyta</taxon>
        <taxon>Embryophyta</taxon>
        <taxon>Tracheophyta</taxon>
        <taxon>Spermatophyta</taxon>
        <taxon>Magnoliopsida</taxon>
        <taxon>eudicotyledons</taxon>
        <taxon>Gunneridae</taxon>
        <taxon>Pentapetalae</taxon>
        <taxon>rosids</taxon>
        <taxon>malvids</taxon>
        <taxon>Brassicales</taxon>
        <taxon>Brassicaceae</taxon>
        <taxon>Camelineae</taxon>
        <taxon>Arabidopsis</taxon>
    </lineage>
</organism>
<evidence type="ECO:0000259" key="3">
    <source>
        <dbReference type="Pfam" id="PF07250"/>
    </source>
</evidence>
<keyword evidence="1" id="KW-0732">Signal</keyword>
<feature type="domain" description="Galactose oxidase-like Early set" evidence="5">
    <location>
        <begin position="458"/>
        <end position="561"/>
    </location>
</feature>
<evidence type="ECO:0000313" key="6">
    <source>
        <dbReference type="EMBL" id="CAD5312703.1"/>
    </source>
</evidence>
<dbReference type="InterPro" id="IPR014756">
    <property type="entry name" value="Ig_E-set"/>
</dbReference>
<dbReference type="InterPro" id="IPR011043">
    <property type="entry name" value="Gal_Oxase/kelch_b-propeller"/>
</dbReference>
<dbReference type="InterPro" id="IPR013783">
    <property type="entry name" value="Ig-like_fold"/>
</dbReference>
<reference evidence="6 7" key="1">
    <citation type="submission" date="2020-09" db="EMBL/GenBank/DDBJ databases">
        <authorList>
            <person name="Ashkenazy H."/>
        </authorList>
    </citation>
    <scope>NUCLEOTIDE SEQUENCE [LARGE SCALE GENOMIC DNA]</scope>
    <source>
        <strain evidence="7">cv. Cdm-0</strain>
    </source>
</reference>
<gene>
    <name evidence="6" type="ORF">AT9943_LOCUS1239</name>
</gene>
<dbReference type="InterPro" id="IPR006527">
    <property type="entry name" value="F-box-assoc_dom_typ1"/>
</dbReference>
<dbReference type="Gene3D" id="2.60.40.10">
    <property type="entry name" value="Immunoglobulins"/>
    <property type="match status" value="1"/>
</dbReference>
<dbReference type="PANTHER" id="PTHR32208:SF57">
    <property type="entry name" value="F14L17.20 PROTEIN"/>
    <property type="match status" value="1"/>
</dbReference>
<dbReference type="SUPFAM" id="SSF117281">
    <property type="entry name" value="Kelch motif"/>
    <property type="match status" value="1"/>
</dbReference>
<protein>
    <submittedName>
        <fullName evidence="6">(thale cress) hypothetical protein</fullName>
    </submittedName>
</protein>
<dbReference type="CDD" id="cd02851">
    <property type="entry name" value="E_set_GO_C"/>
    <property type="match status" value="1"/>
</dbReference>
<keyword evidence="2" id="KW-0472">Membrane</keyword>
<dbReference type="InterPro" id="IPR015915">
    <property type="entry name" value="Kelch-typ_b-propeller"/>
</dbReference>
<dbReference type="InterPro" id="IPR009880">
    <property type="entry name" value="Glyoxal_oxidase_N"/>
</dbReference>
<evidence type="ECO:0000259" key="4">
    <source>
        <dbReference type="Pfam" id="PF07734"/>
    </source>
</evidence>
<accession>A0A7G2DUQ5</accession>
<feature type="domain" description="Glyoxal oxidase N-terminal" evidence="3">
    <location>
        <begin position="55"/>
        <end position="449"/>
    </location>
</feature>
<sequence>MTQERFKNNLNAVVISFFFFFLCSTSDLLLPRSPLAILTGGRWDLLQPSVGISAMHMQLLHNNKVVIFDRTDYGPSNVSLPSQTCQNATVFDCSAHSILYDVASNTFRPLTLRYDTWCSSGSLNASGSLIQTGGYGNGERTVRVFTPCDGGVGSVSCDWIENRAYLSSRRWYSTNQILPDGRIIIVGGRRAFNYEFYPKDPGESVFNLRFLAETRDPNEENNLYPFLHLLPDGNLFIFANRRSILFDFVNHRIIKEFPQIPGGDKRNYPSTGSSVLLPLFLTGDINRTKITAEVMVCGGAPPGAFFKAARTIPKIFVAGSRTCGRLKVTDPDPKWVMEQMPSPRVMSDMLLLPNGDVLIINGAANGTAGWEDATNAVLNPILYLPEEPDQTRRFEILTPTRIPRMYHSASLLLSDGRVLVGGSNPHRNYNFTARPYPTELSLEAYLPRYLDPQYARVRPTIITVELAGNMLYGQAFAVTFAIPAFGMFDGGVSVRLVAPSFSTHSTAMNQRLLVLRVRRVSQLSVFAYKADVDGPTNSYVAPPGYYMMFVVHRGIPSVAVWTPTPREKIFDFVCPSSCDGLICFYNLYKSGIVVNPATRWHRSFPPPRYKQVILDKSSSEYSSVFPLSLLGFGKDIINGTYKPVCLYNSLERGLRNATTCEVFDFRTNVWKYITPSSPYRIIAFHDPVYVDGSLHWFTKCKEIKVLSLDLHTETFQVISKVPFDIANCDNIAMCNLDNRLCISENKWPDQVSHQ</sequence>
<dbReference type="SUPFAM" id="SSF81296">
    <property type="entry name" value="E set domains"/>
    <property type="match status" value="1"/>
</dbReference>
<dbReference type="Proteomes" id="UP000516314">
    <property type="component" value="Chromosome 1"/>
</dbReference>
<evidence type="ECO:0000259" key="5">
    <source>
        <dbReference type="Pfam" id="PF09118"/>
    </source>
</evidence>